<sequence length="220" mass="24209">MNSVATPLPFTATRAFVQPRGPACCAETLYARVFEDILDRRFATGLSEETVMQAYGAGRSQVRRVLGRLARQQVILTRPNQRARVAEPGAEQLQQTLQARRLAETSVIQLLCGNAGGLRFDALHALVARERRSVEDHRQSAAIRLGGEFHLELARMAGNAPLAHFLGGLVPLTGLAQAQQSTHREDWPVREAILHELENGNPRAAIERLVDHLDQLSGLS</sequence>
<dbReference type="InterPro" id="IPR000524">
    <property type="entry name" value="Tscrpt_reg_HTH_GntR"/>
</dbReference>
<dbReference type="SMART" id="SM00895">
    <property type="entry name" value="FCD"/>
    <property type="match status" value="1"/>
</dbReference>
<reference evidence="5 6" key="1">
    <citation type="submission" date="2020-04" db="EMBL/GenBank/DDBJ databases">
        <title>Molecular characterization of pseudomonads from Agaricus bisporus reveal novel blotch 2 pathogens in Western Europe.</title>
        <authorList>
            <person name="Taparia T."/>
            <person name="Krijger M."/>
            <person name="Haynes E."/>
            <person name="Elpinstone J.G."/>
            <person name="Noble R."/>
            <person name="Van Der Wolf J."/>
        </authorList>
    </citation>
    <scope>NUCLEOTIDE SEQUENCE [LARGE SCALE GENOMIC DNA]</scope>
    <source>
        <strain evidence="5 6">IPO3738</strain>
    </source>
</reference>
<dbReference type="GO" id="GO:0003677">
    <property type="term" value="F:DNA binding"/>
    <property type="evidence" value="ECO:0007669"/>
    <property type="project" value="UniProtKB-KW"/>
</dbReference>
<evidence type="ECO:0000256" key="1">
    <source>
        <dbReference type="ARBA" id="ARBA00023015"/>
    </source>
</evidence>
<organism evidence="5 6">
    <name type="scientific">Pseudomonas gingeri</name>
    <dbReference type="NCBI Taxonomy" id="117681"/>
    <lineage>
        <taxon>Bacteria</taxon>
        <taxon>Pseudomonadati</taxon>
        <taxon>Pseudomonadota</taxon>
        <taxon>Gammaproteobacteria</taxon>
        <taxon>Pseudomonadales</taxon>
        <taxon>Pseudomonadaceae</taxon>
        <taxon>Pseudomonas</taxon>
    </lineage>
</organism>
<dbReference type="InterPro" id="IPR008920">
    <property type="entry name" value="TF_FadR/GntR_C"/>
</dbReference>
<accession>A0A7Y7Y4D4</accession>
<dbReference type="PANTHER" id="PTHR43537">
    <property type="entry name" value="TRANSCRIPTIONAL REGULATOR, GNTR FAMILY"/>
    <property type="match status" value="1"/>
</dbReference>
<feature type="domain" description="GntR C-terminal" evidence="4">
    <location>
        <begin position="95"/>
        <end position="215"/>
    </location>
</feature>
<dbReference type="GO" id="GO:0003700">
    <property type="term" value="F:DNA-binding transcription factor activity"/>
    <property type="evidence" value="ECO:0007669"/>
    <property type="project" value="InterPro"/>
</dbReference>
<evidence type="ECO:0000256" key="3">
    <source>
        <dbReference type="ARBA" id="ARBA00023163"/>
    </source>
</evidence>
<dbReference type="InterPro" id="IPR036390">
    <property type="entry name" value="WH_DNA-bd_sf"/>
</dbReference>
<evidence type="ECO:0000259" key="4">
    <source>
        <dbReference type="SMART" id="SM00895"/>
    </source>
</evidence>
<dbReference type="AlphaFoldDB" id="A0A7Y7Y4D4"/>
<evidence type="ECO:0000313" key="6">
    <source>
        <dbReference type="Proteomes" id="UP000517547"/>
    </source>
</evidence>
<evidence type="ECO:0000256" key="2">
    <source>
        <dbReference type="ARBA" id="ARBA00023125"/>
    </source>
</evidence>
<protein>
    <submittedName>
        <fullName evidence="5">GntR family transcriptional regulator</fullName>
    </submittedName>
</protein>
<dbReference type="InterPro" id="IPR011711">
    <property type="entry name" value="GntR_C"/>
</dbReference>
<dbReference type="SUPFAM" id="SSF48008">
    <property type="entry name" value="GntR ligand-binding domain-like"/>
    <property type="match status" value="1"/>
</dbReference>
<dbReference type="SUPFAM" id="SSF46785">
    <property type="entry name" value="Winged helix' DNA-binding domain"/>
    <property type="match status" value="1"/>
</dbReference>
<comment type="caution">
    <text evidence="5">The sequence shown here is derived from an EMBL/GenBank/DDBJ whole genome shotgun (WGS) entry which is preliminary data.</text>
</comment>
<gene>
    <name evidence="5" type="ORF">HX845_24935</name>
</gene>
<keyword evidence="1" id="KW-0805">Transcription regulation</keyword>
<evidence type="ECO:0000313" key="5">
    <source>
        <dbReference type="EMBL" id="NWC16928.1"/>
    </source>
</evidence>
<keyword evidence="2" id="KW-0238">DNA-binding</keyword>
<keyword evidence="3" id="KW-0804">Transcription</keyword>
<dbReference type="RefSeq" id="WP_017123433.1">
    <property type="nucleotide sequence ID" value="NZ_JACAOK010000031.1"/>
</dbReference>
<dbReference type="Gene3D" id="1.20.120.530">
    <property type="entry name" value="GntR ligand-binding domain-like"/>
    <property type="match status" value="1"/>
</dbReference>
<dbReference type="PANTHER" id="PTHR43537:SF53">
    <property type="entry name" value="HTH-TYPE TRANSCRIPTIONAL REPRESSOR NANR"/>
    <property type="match status" value="1"/>
</dbReference>
<dbReference type="InterPro" id="IPR036388">
    <property type="entry name" value="WH-like_DNA-bd_sf"/>
</dbReference>
<proteinExistence type="predicted"/>
<dbReference type="Pfam" id="PF07729">
    <property type="entry name" value="FCD"/>
    <property type="match status" value="1"/>
</dbReference>
<dbReference type="EMBL" id="JACAQE010000009">
    <property type="protein sequence ID" value="NWC16928.1"/>
    <property type="molecule type" value="Genomic_DNA"/>
</dbReference>
<name>A0A7Y7Y4D4_9PSED</name>
<dbReference type="Proteomes" id="UP000517547">
    <property type="component" value="Unassembled WGS sequence"/>
</dbReference>
<dbReference type="Gene3D" id="1.10.10.10">
    <property type="entry name" value="Winged helix-like DNA-binding domain superfamily/Winged helix DNA-binding domain"/>
    <property type="match status" value="1"/>
</dbReference>
<dbReference type="Pfam" id="PF00392">
    <property type="entry name" value="GntR"/>
    <property type="match status" value="1"/>
</dbReference>